<name>A0A9W9KEJ9_9EURO</name>
<proteinExistence type="predicted"/>
<dbReference type="InterPro" id="IPR052999">
    <property type="entry name" value="PTS1_Protein"/>
</dbReference>
<keyword evidence="3" id="KW-1185">Reference proteome</keyword>
<reference evidence="2" key="1">
    <citation type="submission" date="2022-11" db="EMBL/GenBank/DDBJ databases">
        <authorList>
            <person name="Petersen C."/>
        </authorList>
    </citation>
    <scope>NUCLEOTIDE SEQUENCE</scope>
    <source>
        <strain evidence="2">IBT 30761</strain>
    </source>
</reference>
<feature type="region of interest" description="Disordered" evidence="1">
    <location>
        <begin position="170"/>
        <end position="196"/>
    </location>
</feature>
<dbReference type="Proteomes" id="UP001149074">
    <property type="component" value="Unassembled WGS sequence"/>
</dbReference>
<dbReference type="PANTHER" id="PTHR28180:SF5">
    <property type="entry name" value="DNA POLYMERASE ALPHA SUBUNIT B"/>
    <property type="match status" value="1"/>
</dbReference>
<evidence type="ECO:0000313" key="2">
    <source>
        <dbReference type="EMBL" id="KAJ5103544.1"/>
    </source>
</evidence>
<dbReference type="PANTHER" id="PTHR28180">
    <property type="entry name" value="CONSERVED MITOCHONDRIAL PROTEIN-RELATED"/>
    <property type="match status" value="1"/>
</dbReference>
<evidence type="ECO:0000256" key="1">
    <source>
        <dbReference type="SAM" id="MobiDB-lite"/>
    </source>
</evidence>
<evidence type="ECO:0000313" key="3">
    <source>
        <dbReference type="Proteomes" id="UP001149074"/>
    </source>
</evidence>
<dbReference type="GeneID" id="81355546"/>
<reference evidence="2" key="2">
    <citation type="journal article" date="2023" name="IMA Fungus">
        <title>Comparative genomic study of the Penicillium genus elucidates a diverse pangenome and 15 lateral gene transfer events.</title>
        <authorList>
            <person name="Petersen C."/>
            <person name="Sorensen T."/>
            <person name="Nielsen M.R."/>
            <person name="Sondergaard T.E."/>
            <person name="Sorensen J.L."/>
            <person name="Fitzpatrick D.A."/>
            <person name="Frisvad J.C."/>
            <person name="Nielsen K.L."/>
        </authorList>
    </citation>
    <scope>NUCLEOTIDE SEQUENCE</scope>
    <source>
        <strain evidence="2">IBT 30761</strain>
    </source>
</reference>
<dbReference type="RefSeq" id="XP_056476924.1">
    <property type="nucleotide sequence ID" value="XM_056616567.1"/>
</dbReference>
<dbReference type="OrthoDB" id="5537330at2759"/>
<accession>A0A9W9KEJ9</accession>
<dbReference type="EMBL" id="JAPQKI010000004">
    <property type="protein sequence ID" value="KAJ5103544.1"/>
    <property type="molecule type" value="Genomic_DNA"/>
</dbReference>
<organism evidence="2 3">
    <name type="scientific">Penicillium argentinense</name>
    <dbReference type="NCBI Taxonomy" id="1131581"/>
    <lineage>
        <taxon>Eukaryota</taxon>
        <taxon>Fungi</taxon>
        <taxon>Dikarya</taxon>
        <taxon>Ascomycota</taxon>
        <taxon>Pezizomycotina</taxon>
        <taxon>Eurotiomycetes</taxon>
        <taxon>Eurotiomycetidae</taxon>
        <taxon>Eurotiales</taxon>
        <taxon>Aspergillaceae</taxon>
        <taxon>Penicillium</taxon>
    </lineage>
</organism>
<dbReference type="AlphaFoldDB" id="A0A9W9KEJ9"/>
<protein>
    <submittedName>
        <fullName evidence="2">Uncharacterized protein</fullName>
    </submittedName>
</protein>
<sequence length="241" mass="27010">MNAPEVDRALVQPCCDELFRDIEAKFKLSNIPNDKWYLTTLSTITTTSEPHLADQLYLYLISQPDFSSSESHKMLIRRIRETLFKGIVLIGLPKPTEALIAISRVEAEDGVDHTFSREGWKCDEENYGRGMTWLKQLYQKNTTGLFDLFNKHRDCGFWVANIAYGSSSVRPTDSGRCRYGDGGTPGSHGPKSPTRDILAHQGSSAIGHLEEGCRECVHQVARFCGAELDRIPAVDTVDDEL</sequence>
<comment type="caution">
    <text evidence="2">The sequence shown here is derived from an EMBL/GenBank/DDBJ whole genome shotgun (WGS) entry which is preliminary data.</text>
</comment>
<gene>
    <name evidence="2" type="ORF">N7532_004073</name>
</gene>